<evidence type="ECO:0008006" key="3">
    <source>
        <dbReference type="Google" id="ProtNLM"/>
    </source>
</evidence>
<name>A0ABZ0SC45_9GAMM</name>
<proteinExistence type="predicted"/>
<gene>
    <name evidence="1" type="ORF">Thiowin_03188</name>
</gene>
<dbReference type="Proteomes" id="UP001432180">
    <property type="component" value="Chromosome"/>
</dbReference>
<protein>
    <recommendedName>
        <fullName evidence="3">Prevent-host-death protein</fullName>
    </recommendedName>
</protein>
<reference evidence="1 2" key="1">
    <citation type="journal article" date="2023" name="Microorganisms">
        <title>Thiorhodovibrio frisius and Trv. litoralis spp. nov., Two Novel Members from a Clade of Fastidious Purple Sulfur Bacteria That Exhibit Unique Red-Shifted Light-Harvesting Capabilities.</title>
        <authorList>
            <person name="Methner A."/>
            <person name="Kuzyk S.B."/>
            <person name="Petersen J."/>
            <person name="Bauer S."/>
            <person name="Brinkmann H."/>
            <person name="Sichau K."/>
            <person name="Wanner G."/>
            <person name="Wolf J."/>
            <person name="Neumann-Schaal M."/>
            <person name="Henke P."/>
            <person name="Tank M."/>
            <person name="Sproer C."/>
            <person name="Bunk B."/>
            <person name="Overmann J."/>
        </authorList>
    </citation>
    <scope>NUCLEOTIDE SEQUENCE [LARGE SCALE GENOMIC DNA]</scope>
    <source>
        <strain evidence="1 2">DSM 6702</strain>
    </source>
</reference>
<organism evidence="1 2">
    <name type="scientific">Thiorhodovibrio winogradskyi</name>
    <dbReference type="NCBI Taxonomy" id="77007"/>
    <lineage>
        <taxon>Bacteria</taxon>
        <taxon>Pseudomonadati</taxon>
        <taxon>Pseudomonadota</taxon>
        <taxon>Gammaproteobacteria</taxon>
        <taxon>Chromatiales</taxon>
        <taxon>Chromatiaceae</taxon>
        <taxon>Thiorhodovibrio</taxon>
    </lineage>
</organism>
<sequence>MQAIELEATVEQHRIRVAEIIQDGTHLRVLLLMDDPPAHAASDGDDLKRRLARLTEGLSDEDLHRPRDFGRSAPQWDS</sequence>
<dbReference type="EMBL" id="CP121472">
    <property type="protein sequence ID" value="WPL18135.1"/>
    <property type="molecule type" value="Genomic_DNA"/>
</dbReference>
<accession>A0ABZ0SC45</accession>
<evidence type="ECO:0000313" key="1">
    <source>
        <dbReference type="EMBL" id="WPL18135.1"/>
    </source>
</evidence>
<dbReference type="RefSeq" id="WP_328983913.1">
    <property type="nucleotide sequence ID" value="NZ_CP121472.1"/>
</dbReference>
<evidence type="ECO:0000313" key="2">
    <source>
        <dbReference type="Proteomes" id="UP001432180"/>
    </source>
</evidence>
<keyword evidence="2" id="KW-1185">Reference proteome</keyword>